<accession>A0AAD9SWJ6</accession>
<feature type="compositionally biased region" description="Basic and acidic residues" evidence="1">
    <location>
        <begin position="539"/>
        <end position="552"/>
    </location>
</feature>
<feature type="compositionally biased region" description="Polar residues" evidence="1">
    <location>
        <begin position="631"/>
        <end position="641"/>
    </location>
</feature>
<dbReference type="AlphaFoldDB" id="A0AAD9SWJ6"/>
<evidence type="ECO:0000256" key="1">
    <source>
        <dbReference type="SAM" id="MobiDB-lite"/>
    </source>
</evidence>
<feature type="region of interest" description="Disordered" evidence="1">
    <location>
        <begin position="1"/>
        <end position="127"/>
    </location>
</feature>
<sequence>MHRRNSSKALDRRKSASSVHSKHESMDPELARHQAHAAATLAFARAQERKSADMGHSGGGLSGSHTTNHKQPDRNPSTQQPSVPPENAEERGGIRRQHSVRFVGPTGISRSQSLGTRASQPVVQKKMSNATLRPMAMTTNAPVPAAYQPPSRSSSIGKASIRGGAAGQYITGDAFDEYYTREDDIASTPSSYRRIRRSKSMFSPLKAPSVFYTNGTPDRPDSAYLRGGNTLSYSQTPSLQPKPSVLRAPKSMSFLRGRRDHAQSERNDTAVQLARDRFFRDAEQQRLREQPSFVFRSKSQQQRQQQPEKLFRKSVRTSSTNSYGLPVASAGQATAPKESGLKDVARKASKTIRNKLKRVFGRGSKEEDPVTVPNQQVDARETHVRQYNGDTVVGHEAFSDIPHPDEGSLSRVATGHPIIHPANTSQQLRSNAGSIKSFKSESDDKSRVTSWTSAGVNTIVSQPPRTQLEKEQLHRLSIINEVGSHIPSSSFSRGRRNQHSAYPVVHRASKSAGHIQAPAPGFVDSAKVYSALMKRLDENSPKSKLEAARKPSVDSSAVPAQHGGSAHNRTPLTIRQVPPSSRNTSISQSADEYGIQMNDSFCYAGPYTQQWVTTESLQIQRHADDVYSPKDCSSNKENIPMSQPRGKSARHSSPAGLSRHSGSKSSFCNVREALGRTPQQVAKENEPIIQHPKIIRESRSAFFGGGGGGGYTITRTTSPFRRAMTESDYNPVVLSGNVPLPAHVATPIMNPLYLAPESSTSRDTVVNDTPAPAKAYSESVYSRTTSGQTPLGANSSVSLVLDRDVPDTSFYHGSGPGDAVILDRTTYRPTMPSGSGHRTTSSAGSNEWKKWMSTEVAKLERVKENSGSYVNYALPTMPKSFHSGHVREAAQINDDDSEIAQKKVIAIKPALGVVQQLDSNIPPPPVLKPILKNRSAVTLAENPEPVILQTSTVPIPPPPPPLPPPLPPPIPNRSPLRPVQSRSSLRSITTVNTVCTASAPPSAIKTSSMNGRNFLHKRNPSQSTLRSTKSSIKSLETPAKLVKRQGRPIATAQSSPGSGLIGAVERQFGSTSTNSRYRTPGSGGIGLGISVHGGGTEDDPYGVEGTGLLDLGPRVSVTEMEAQAMGSKQMVDIFLNSRRKRMISESEQGNVFL</sequence>
<evidence type="ECO:0000313" key="3">
    <source>
        <dbReference type="Proteomes" id="UP001285354"/>
    </source>
</evidence>
<feature type="compositionally biased region" description="Polar residues" evidence="1">
    <location>
        <begin position="108"/>
        <end position="127"/>
    </location>
</feature>
<feature type="compositionally biased region" description="Polar residues" evidence="1">
    <location>
        <begin position="779"/>
        <end position="789"/>
    </location>
</feature>
<feature type="compositionally biased region" description="Polar residues" evidence="1">
    <location>
        <begin position="1020"/>
        <end position="1034"/>
    </location>
</feature>
<feature type="region of interest" description="Disordered" evidence="1">
    <location>
        <begin position="954"/>
        <end position="984"/>
    </location>
</feature>
<protein>
    <submittedName>
        <fullName evidence="2">Uncharacterized protein</fullName>
    </submittedName>
</protein>
<feature type="region of interest" description="Disordered" evidence="1">
    <location>
        <begin position="141"/>
        <end position="165"/>
    </location>
</feature>
<organism evidence="2 3">
    <name type="scientific">Diplocarpon rosae</name>
    <dbReference type="NCBI Taxonomy" id="946125"/>
    <lineage>
        <taxon>Eukaryota</taxon>
        <taxon>Fungi</taxon>
        <taxon>Dikarya</taxon>
        <taxon>Ascomycota</taxon>
        <taxon>Pezizomycotina</taxon>
        <taxon>Leotiomycetes</taxon>
        <taxon>Helotiales</taxon>
        <taxon>Drepanopezizaceae</taxon>
        <taxon>Diplocarpon</taxon>
    </lineage>
</organism>
<name>A0AAD9SWJ6_9HELO</name>
<feature type="region of interest" description="Disordered" evidence="1">
    <location>
        <begin position="760"/>
        <end position="789"/>
    </location>
</feature>
<feature type="region of interest" description="Disordered" evidence="1">
    <location>
        <begin position="539"/>
        <end position="587"/>
    </location>
</feature>
<evidence type="ECO:0000313" key="2">
    <source>
        <dbReference type="EMBL" id="KAK2624791.1"/>
    </source>
</evidence>
<proteinExistence type="predicted"/>
<feature type="compositionally biased region" description="Pro residues" evidence="1">
    <location>
        <begin position="954"/>
        <end position="972"/>
    </location>
</feature>
<feature type="region of interest" description="Disordered" evidence="1">
    <location>
        <begin position="1002"/>
        <end position="1062"/>
    </location>
</feature>
<dbReference type="EMBL" id="JAUBYV010000009">
    <property type="protein sequence ID" value="KAK2624791.1"/>
    <property type="molecule type" value="Genomic_DNA"/>
</dbReference>
<reference evidence="2" key="1">
    <citation type="submission" date="2023-06" db="EMBL/GenBank/DDBJ databases">
        <title>Draft genome of Marssonina rosae.</title>
        <authorList>
            <person name="Cheng Q."/>
        </authorList>
    </citation>
    <scope>NUCLEOTIDE SEQUENCE</scope>
    <source>
        <strain evidence="2">R4</strain>
    </source>
</reference>
<feature type="compositionally biased region" description="Polar residues" evidence="1">
    <location>
        <begin position="567"/>
        <end position="587"/>
    </location>
</feature>
<feature type="region of interest" description="Disordered" evidence="1">
    <location>
        <begin position="625"/>
        <end position="665"/>
    </location>
</feature>
<feature type="compositionally biased region" description="Low complexity" evidence="1">
    <location>
        <begin position="36"/>
        <end position="45"/>
    </location>
</feature>
<dbReference type="Proteomes" id="UP001285354">
    <property type="component" value="Unassembled WGS sequence"/>
</dbReference>
<keyword evidence="3" id="KW-1185">Reference proteome</keyword>
<feature type="compositionally biased region" description="Basic and acidic residues" evidence="1">
    <location>
        <begin position="21"/>
        <end position="32"/>
    </location>
</feature>
<comment type="caution">
    <text evidence="2">The sequence shown here is derived from an EMBL/GenBank/DDBJ whole genome shotgun (WGS) entry which is preliminary data.</text>
</comment>
<feature type="region of interest" description="Disordered" evidence="1">
    <location>
        <begin position="289"/>
        <end position="347"/>
    </location>
</feature>
<gene>
    <name evidence="2" type="ORF">QTJ16_005984</name>
</gene>